<gene>
    <name evidence="1" type="ORF">LCGC14_0946660</name>
</gene>
<dbReference type="AlphaFoldDB" id="A0A0F9R223"/>
<evidence type="ECO:0000313" key="1">
    <source>
        <dbReference type="EMBL" id="KKN19331.1"/>
    </source>
</evidence>
<dbReference type="EMBL" id="LAZR01003345">
    <property type="protein sequence ID" value="KKN19331.1"/>
    <property type="molecule type" value="Genomic_DNA"/>
</dbReference>
<sequence>MSLKLIDKMYAITIDIVDRTFDTKMNSVTAERTEVFNKRIGGMCATSAVLKAYEQVRETECPNGVPVKDNLKNAEVTVNGNRFED</sequence>
<organism evidence="1">
    <name type="scientific">marine sediment metagenome</name>
    <dbReference type="NCBI Taxonomy" id="412755"/>
    <lineage>
        <taxon>unclassified sequences</taxon>
        <taxon>metagenomes</taxon>
        <taxon>ecological metagenomes</taxon>
    </lineage>
</organism>
<proteinExistence type="predicted"/>
<comment type="caution">
    <text evidence="1">The sequence shown here is derived from an EMBL/GenBank/DDBJ whole genome shotgun (WGS) entry which is preliminary data.</text>
</comment>
<accession>A0A0F9R223</accession>
<name>A0A0F9R223_9ZZZZ</name>
<reference evidence="1" key="1">
    <citation type="journal article" date="2015" name="Nature">
        <title>Complex archaea that bridge the gap between prokaryotes and eukaryotes.</title>
        <authorList>
            <person name="Spang A."/>
            <person name="Saw J.H."/>
            <person name="Jorgensen S.L."/>
            <person name="Zaremba-Niedzwiedzka K."/>
            <person name="Martijn J."/>
            <person name="Lind A.E."/>
            <person name="van Eijk R."/>
            <person name="Schleper C."/>
            <person name="Guy L."/>
            <person name="Ettema T.J."/>
        </authorList>
    </citation>
    <scope>NUCLEOTIDE SEQUENCE</scope>
</reference>
<protein>
    <submittedName>
        <fullName evidence="1">Uncharacterized protein</fullName>
    </submittedName>
</protein>